<proteinExistence type="predicted"/>
<accession>A0A9X2SUF3</accession>
<dbReference type="Proteomes" id="UP001143192">
    <property type="component" value="Unassembled WGS sequence"/>
</dbReference>
<reference evidence="1" key="2">
    <citation type="submission" date="2022-04" db="EMBL/GenBank/DDBJ databases">
        <authorList>
            <person name="Fokt H."/>
            <person name="Baines J."/>
        </authorList>
    </citation>
    <scope>NUCLEOTIDE SEQUENCE</scope>
    <source>
        <strain evidence="1">KH365_2</strain>
        <strain evidence="2">KH569_7</strain>
    </source>
</reference>
<name>A0A9X2SUF3_9BACE</name>
<comment type="caution">
    <text evidence="1">The sequence shown here is derived from an EMBL/GenBank/DDBJ whole genome shotgun (WGS) entry which is preliminary data.</text>
</comment>
<dbReference type="EMBL" id="JAMZED010000049">
    <property type="protein sequence ID" value="MCR6506013.1"/>
    <property type="molecule type" value="Genomic_DNA"/>
</dbReference>
<evidence type="ECO:0000313" key="1">
    <source>
        <dbReference type="EMBL" id="MCR6506013.1"/>
    </source>
</evidence>
<protein>
    <submittedName>
        <fullName evidence="1">Uncharacterized protein</fullName>
    </submittedName>
</protein>
<evidence type="ECO:0000313" key="3">
    <source>
        <dbReference type="Proteomes" id="UP001143192"/>
    </source>
</evidence>
<dbReference type="Proteomes" id="UP001143810">
    <property type="component" value="Unassembled WGS sequence"/>
</dbReference>
<gene>
    <name evidence="2" type="ORF">M1B78_03055</name>
    <name evidence="1" type="ORF">M1B79_15385</name>
</gene>
<dbReference type="RefSeq" id="WP_257932290.1">
    <property type="nucleotide sequence ID" value="NZ_JAMZED010000049.1"/>
</dbReference>
<organism evidence="1 3">
    <name type="scientific">Bacteroides muris</name>
    <name type="common">ex Fokt et al. 2023</name>
    <dbReference type="NCBI Taxonomy" id="2937417"/>
    <lineage>
        <taxon>Bacteria</taxon>
        <taxon>Pseudomonadati</taxon>
        <taxon>Bacteroidota</taxon>
        <taxon>Bacteroidia</taxon>
        <taxon>Bacteroidales</taxon>
        <taxon>Bacteroidaceae</taxon>
        <taxon>Bacteroides</taxon>
    </lineage>
</organism>
<dbReference type="EMBL" id="JAMZEE010000004">
    <property type="protein sequence ID" value="MCR6507175.1"/>
    <property type="molecule type" value="Genomic_DNA"/>
</dbReference>
<evidence type="ECO:0000313" key="2">
    <source>
        <dbReference type="EMBL" id="MCR6507175.1"/>
    </source>
</evidence>
<sequence length="62" mass="7120">MGNLKKSIKERKVLRGNVINLDEIAGTFSPQEKEKLLSGEGFVKVPTEELKRLRIDVYPYLM</sequence>
<reference evidence="1" key="1">
    <citation type="journal article" date="2022" name="Arch. Microbiol.">
        <title>Bacteroides muris sp. nov. isolated from the cecum of wild-derived house mice.</title>
        <authorList>
            <person name="Fokt H."/>
            <person name="Unni R."/>
            <person name="Repnik U."/>
            <person name="Schmitz R.A."/>
            <person name="Bramkamp M."/>
            <person name="Baines J.F."/>
            <person name="Unterweger D."/>
        </authorList>
    </citation>
    <scope>NUCLEOTIDE SEQUENCE</scope>
    <source>
        <strain evidence="1">KH365_2</strain>
        <strain evidence="2">KH569_7</strain>
    </source>
</reference>
<keyword evidence="3" id="KW-1185">Reference proteome</keyword>
<dbReference type="AlphaFoldDB" id="A0A9X2SUF3"/>